<gene>
    <name evidence="1" type="ORF">V5799_010797</name>
</gene>
<keyword evidence="2" id="KW-1185">Reference proteome</keyword>
<dbReference type="EMBL" id="JARKHS020015163">
    <property type="protein sequence ID" value="KAK8774668.1"/>
    <property type="molecule type" value="Genomic_DNA"/>
</dbReference>
<protein>
    <submittedName>
        <fullName evidence="1">Uncharacterized protein</fullName>
    </submittedName>
</protein>
<dbReference type="Proteomes" id="UP001321473">
    <property type="component" value="Unassembled WGS sequence"/>
</dbReference>
<sequence>MGYVCSAREAKIGGDIYRAGGRQPLTLEGWMRRLGEEGAPRAAQDEEEKRGWWPRQPRWKGHAHFEPPLLFSLLSCSPFSSP</sequence>
<evidence type="ECO:0000313" key="1">
    <source>
        <dbReference type="EMBL" id="KAK8774668.1"/>
    </source>
</evidence>
<name>A0AAQ4EJ62_AMBAM</name>
<accession>A0AAQ4EJ62</accession>
<comment type="caution">
    <text evidence="1">The sequence shown here is derived from an EMBL/GenBank/DDBJ whole genome shotgun (WGS) entry which is preliminary data.</text>
</comment>
<evidence type="ECO:0000313" key="2">
    <source>
        <dbReference type="Proteomes" id="UP001321473"/>
    </source>
</evidence>
<dbReference type="AlphaFoldDB" id="A0AAQ4EJ62"/>
<reference evidence="1 2" key="1">
    <citation type="journal article" date="2023" name="Arcadia Sci">
        <title>De novo assembly of a long-read Amblyomma americanum tick genome.</title>
        <authorList>
            <person name="Chou S."/>
            <person name="Poskanzer K.E."/>
            <person name="Rollins M."/>
            <person name="Thuy-Boun P.S."/>
        </authorList>
    </citation>
    <scope>NUCLEOTIDE SEQUENCE [LARGE SCALE GENOMIC DNA]</scope>
    <source>
        <strain evidence="1">F_SG_1</strain>
        <tissue evidence="1">Salivary glands</tissue>
    </source>
</reference>
<proteinExistence type="predicted"/>
<organism evidence="1 2">
    <name type="scientific">Amblyomma americanum</name>
    <name type="common">Lone star tick</name>
    <dbReference type="NCBI Taxonomy" id="6943"/>
    <lineage>
        <taxon>Eukaryota</taxon>
        <taxon>Metazoa</taxon>
        <taxon>Ecdysozoa</taxon>
        <taxon>Arthropoda</taxon>
        <taxon>Chelicerata</taxon>
        <taxon>Arachnida</taxon>
        <taxon>Acari</taxon>
        <taxon>Parasitiformes</taxon>
        <taxon>Ixodida</taxon>
        <taxon>Ixodoidea</taxon>
        <taxon>Ixodidae</taxon>
        <taxon>Amblyomminae</taxon>
        <taxon>Amblyomma</taxon>
    </lineage>
</organism>